<dbReference type="InterPro" id="IPR010982">
    <property type="entry name" value="Lambda_DNA-bd_dom_sf"/>
</dbReference>
<evidence type="ECO:0000256" key="2">
    <source>
        <dbReference type="SAM" id="MobiDB-lite"/>
    </source>
</evidence>
<dbReference type="Pfam" id="PF01381">
    <property type="entry name" value="HTH_3"/>
    <property type="match status" value="1"/>
</dbReference>
<dbReference type="Proteomes" id="UP000677413">
    <property type="component" value="Unassembled WGS sequence"/>
</dbReference>
<dbReference type="Gene3D" id="1.10.260.40">
    <property type="entry name" value="lambda repressor-like DNA-binding domains"/>
    <property type="match status" value="1"/>
</dbReference>
<evidence type="ECO:0000259" key="3">
    <source>
        <dbReference type="PROSITE" id="PS50943"/>
    </source>
</evidence>
<dbReference type="Pfam" id="PF06114">
    <property type="entry name" value="Peptidase_M78"/>
    <property type="match status" value="1"/>
</dbReference>
<name>A0A940XTU5_9ACTN</name>
<dbReference type="AlphaFoldDB" id="A0A940XTU5"/>
<keyword evidence="5" id="KW-1185">Reference proteome</keyword>
<dbReference type="PANTHER" id="PTHR43236:SF1">
    <property type="entry name" value="BLL7220 PROTEIN"/>
    <property type="match status" value="1"/>
</dbReference>
<evidence type="ECO:0000313" key="4">
    <source>
        <dbReference type="EMBL" id="MBQ0849458.1"/>
    </source>
</evidence>
<dbReference type="PROSITE" id="PS50943">
    <property type="entry name" value="HTH_CROC1"/>
    <property type="match status" value="1"/>
</dbReference>
<reference evidence="4 5" key="1">
    <citation type="submission" date="2021-04" db="EMBL/GenBank/DDBJ databases">
        <authorList>
            <person name="Tang X."/>
            <person name="Zhou X."/>
            <person name="Chen X."/>
            <person name="Cernava T."/>
            <person name="Zhang C."/>
        </authorList>
    </citation>
    <scope>NUCLEOTIDE SEQUENCE [LARGE SCALE GENOMIC DNA]</scope>
    <source>
        <strain evidence="4 5">BH-SS-21</strain>
    </source>
</reference>
<dbReference type="RefSeq" id="WP_210883138.1">
    <property type="nucleotide sequence ID" value="NZ_JAGPYQ010000001.1"/>
</dbReference>
<accession>A0A940XTU5</accession>
<dbReference type="SMART" id="SM00530">
    <property type="entry name" value="HTH_XRE"/>
    <property type="match status" value="1"/>
</dbReference>
<feature type="region of interest" description="Disordered" evidence="2">
    <location>
        <begin position="401"/>
        <end position="423"/>
    </location>
</feature>
<comment type="similarity">
    <text evidence="1">Belongs to the short-chain fatty acyl-CoA assimilation regulator (ScfR) family.</text>
</comment>
<evidence type="ECO:0000313" key="5">
    <source>
        <dbReference type="Proteomes" id="UP000677413"/>
    </source>
</evidence>
<evidence type="ECO:0000256" key="1">
    <source>
        <dbReference type="ARBA" id="ARBA00007227"/>
    </source>
</evidence>
<dbReference type="PANTHER" id="PTHR43236">
    <property type="entry name" value="ANTITOXIN HIGA1"/>
    <property type="match status" value="1"/>
</dbReference>
<dbReference type="Gene3D" id="1.10.10.2910">
    <property type="match status" value="1"/>
</dbReference>
<organism evidence="4 5">
    <name type="scientific">Streptomyces liliiviolaceus</name>
    <dbReference type="NCBI Taxonomy" id="2823109"/>
    <lineage>
        <taxon>Bacteria</taxon>
        <taxon>Bacillati</taxon>
        <taxon>Actinomycetota</taxon>
        <taxon>Actinomycetes</taxon>
        <taxon>Kitasatosporales</taxon>
        <taxon>Streptomycetaceae</taxon>
        <taxon>Streptomyces</taxon>
    </lineage>
</organism>
<dbReference type="InterPro" id="IPR001387">
    <property type="entry name" value="Cro/C1-type_HTH"/>
</dbReference>
<sequence>MQSRREPVAAAPTCQTRLVDIPLAILNQACRIDSRRRCFVDLQLVGERIRREREHAGLSQRDLAARAHLSQPTLTRIETGARANVTLAELDRLAVALDIPVRLLTCGNPVRSRVRIAVRINDVTTGEREDALRRTLQVLELDARLDGLGPSTAQQRKSDGFVPVLDEALSTEQQARVLAQRVRAVLHLDSAPIADVDDLIEQLTGVDTAVLELPKTIDGFTATDPERSTTLIAVRACDVPERQRFSFAHELGHLLWGDGAQVHELSAKRTPGERRCDAFARHLLAPQEGIAAWLSAEKISANCVNERTAALLARHFRVSFAVMLIQLEEMSVLTEKEKRELWGTTGTQLAQRYGWGPAYKQEQRAAQAVRAPRRILERAVEAYRQNMIGVRALAMLEGHSPEEAESRLREAGIVPNPPTPKRANLSRLVARGLAKE</sequence>
<dbReference type="InterPro" id="IPR052345">
    <property type="entry name" value="Rad_response_metalloprotease"/>
</dbReference>
<dbReference type="GO" id="GO:0003677">
    <property type="term" value="F:DNA binding"/>
    <property type="evidence" value="ECO:0007669"/>
    <property type="project" value="InterPro"/>
</dbReference>
<dbReference type="SUPFAM" id="SSF47413">
    <property type="entry name" value="lambda repressor-like DNA-binding domains"/>
    <property type="match status" value="1"/>
</dbReference>
<dbReference type="InterPro" id="IPR010359">
    <property type="entry name" value="IrrE_HExxH"/>
</dbReference>
<comment type="caution">
    <text evidence="4">The sequence shown here is derived from an EMBL/GenBank/DDBJ whole genome shotgun (WGS) entry which is preliminary data.</text>
</comment>
<gene>
    <name evidence="4" type="ORF">J8N05_14755</name>
</gene>
<protein>
    <submittedName>
        <fullName evidence="4">ImmA/IrrE family metallo-endopeptidase</fullName>
    </submittedName>
</protein>
<dbReference type="EMBL" id="JAGPYQ010000001">
    <property type="protein sequence ID" value="MBQ0849458.1"/>
    <property type="molecule type" value="Genomic_DNA"/>
</dbReference>
<feature type="compositionally biased region" description="Basic and acidic residues" evidence="2">
    <location>
        <begin position="401"/>
        <end position="410"/>
    </location>
</feature>
<proteinExistence type="inferred from homology"/>
<dbReference type="CDD" id="cd00093">
    <property type="entry name" value="HTH_XRE"/>
    <property type="match status" value="1"/>
</dbReference>
<feature type="domain" description="HTH cro/C1-type" evidence="3">
    <location>
        <begin position="49"/>
        <end position="104"/>
    </location>
</feature>